<evidence type="ECO:0000313" key="3">
    <source>
        <dbReference type="EMBL" id="GGF16906.1"/>
    </source>
</evidence>
<dbReference type="EMBL" id="BMCS01000001">
    <property type="protein sequence ID" value="GGF16906.1"/>
    <property type="molecule type" value="Genomic_DNA"/>
</dbReference>
<evidence type="ECO:0000256" key="2">
    <source>
        <dbReference type="SAM" id="Phobius"/>
    </source>
</evidence>
<keyword evidence="2" id="KW-0472">Membrane</keyword>
<name>A0ABQ1UHG5_9NOCA</name>
<evidence type="ECO:0008006" key="5">
    <source>
        <dbReference type="Google" id="ProtNLM"/>
    </source>
</evidence>
<evidence type="ECO:0000256" key="1">
    <source>
        <dbReference type="SAM" id="MobiDB-lite"/>
    </source>
</evidence>
<dbReference type="RefSeq" id="WP_188487643.1">
    <property type="nucleotide sequence ID" value="NZ_BMCS01000001.1"/>
</dbReference>
<keyword evidence="4" id="KW-1185">Reference proteome</keyword>
<keyword evidence="2" id="KW-0812">Transmembrane</keyword>
<gene>
    <name evidence="3" type="ORF">GCM10007298_11120</name>
</gene>
<feature type="region of interest" description="Disordered" evidence="1">
    <location>
        <begin position="1"/>
        <end position="34"/>
    </location>
</feature>
<sequence>MTNAPMPRPESAPPFDEDSERLGTPAVTGTDDDGLRSYLRGMHPRQMLAMGEGMPVVIKQLVQLLFLLCWPFWAVAGLVVGVIYYWVLYPVLWVLFWPLRALIGDKKTAAEPADDTVIT</sequence>
<evidence type="ECO:0000313" key="4">
    <source>
        <dbReference type="Proteomes" id="UP000632454"/>
    </source>
</evidence>
<keyword evidence="2" id="KW-1133">Transmembrane helix</keyword>
<organism evidence="3 4">
    <name type="scientific">Williamsia phyllosphaerae</name>
    <dbReference type="NCBI Taxonomy" id="885042"/>
    <lineage>
        <taxon>Bacteria</taxon>
        <taxon>Bacillati</taxon>
        <taxon>Actinomycetota</taxon>
        <taxon>Actinomycetes</taxon>
        <taxon>Mycobacteriales</taxon>
        <taxon>Nocardiaceae</taxon>
        <taxon>Williamsia</taxon>
    </lineage>
</organism>
<dbReference type="Proteomes" id="UP000632454">
    <property type="component" value="Unassembled WGS sequence"/>
</dbReference>
<feature type="compositionally biased region" description="Pro residues" evidence="1">
    <location>
        <begin position="1"/>
        <end position="12"/>
    </location>
</feature>
<feature type="transmembrane region" description="Helical" evidence="2">
    <location>
        <begin position="64"/>
        <end position="87"/>
    </location>
</feature>
<accession>A0ABQ1UHG5</accession>
<comment type="caution">
    <text evidence="3">The sequence shown here is derived from an EMBL/GenBank/DDBJ whole genome shotgun (WGS) entry which is preliminary data.</text>
</comment>
<protein>
    <recommendedName>
        <fullName evidence="5">YggT family protein</fullName>
    </recommendedName>
</protein>
<proteinExistence type="predicted"/>
<reference evidence="4" key="1">
    <citation type="journal article" date="2019" name="Int. J. Syst. Evol. Microbiol.">
        <title>The Global Catalogue of Microorganisms (GCM) 10K type strain sequencing project: providing services to taxonomists for standard genome sequencing and annotation.</title>
        <authorList>
            <consortium name="The Broad Institute Genomics Platform"/>
            <consortium name="The Broad Institute Genome Sequencing Center for Infectious Disease"/>
            <person name="Wu L."/>
            <person name="Ma J."/>
        </authorList>
    </citation>
    <scope>NUCLEOTIDE SEQUENCE [LARGE SCALE GENOMIC DNA]</scope>
    <source>
        <strain evidence="4">CCM 7855</strain>
    </source>
</reference>